<gene>
    <name evidence="1" type="ORF">J1C50_17540</name>
</gene>
<dbReference type="RefSeq" id="WP_200123077.1">
    <property type="nucleotide sequence ID" value="NZ_JAEILV010000016.1"/>
</dbReference>
<comment type="caution">
    <text evidence="1">The sequence shown here is derived from an EMBL/GenBank/DDBJ whole genome shotgun (WGS) entry which is preliminary data.</text>
</comment>
<evidence type="ECO:0000313" key="1">
    <source>
        <dbReference type="EMBL" id="MBO0417318.1"/>
    </source>
</evidence>
<organism evidence="1 2">
    <name type="scientific">Chromobacterium haemolyticum</name>
    <dbReference type="NCBI Taxonomy" id="394935"/>
    <lineage>
        <taxon>Bacteria</taxon>
        <taxon>Pseudomonadati</taxon>
        <taxon>Pseudomonadota</taxon>
        <taxon>Betaproteobacteria</taxon>
        <taxon>Neisseriales</taxon>
        <taxon>Chromobacteriaceae</taxon>
        <taxon>Chromobacterium</taxon>
    </lineage>
</organism>
<protein>
    <submittedName>
        <fullName evidence="1">Uncharacterized protein</fullName>
    </submittedName>
</protein>
<proteinExistence type="predicted"/>
<reference evidence="1 2" key="1">
    <citation type="submission" date="2021-03" db="EMBL/GenBank/DDBJ databases">
        <title>First Case of infection caused by Chromobacterium haemolyticum derived from water in China.</title>
        <authorList>
            <person name="Chen J."/>
            <person name="Liu C."/>
        </authorList>
    </citation>
    <scope>NUCLEOTIDE SEQUENCE [LARGE SCALE GENOMIC DNA]</scope>
    <source>
        <strain evidence="1 2">WJ-5</strain>
    </source>
</reference>
<dbReference type="EMBL" id="JAFLRD010000015">
    <property type="protein sequence ID" value="MBO0417318.1"/>
    <property type="molecule type" value="Genomic_DNA"/>
</dbReference>
<name>A0ABS3GQJ3_9NEIS</name>
<evidence type="ECO:0000313" key="2">
    <source>
        <dbReference type="Proteomes" id="UP000664349"/>
    </source>
</evidence>
<keyword evidence="2" id="KW-1185">Reference proteome</keyword>
<accession>A0ABS3GQJ3</accession>
<sequence>MKTGKTYFSVAHSLGAADSATIASYLQHIGSRKKAEALLLQEGGASGNWFGSNSSKPWQATGMVVGYIPPGQTDSQVPVISAAAMQGDQTLVSTRVKISLDRFFVQEYPGSGTHKILCEFAGKNQVISSSKTNKRSKDTEEMRFAFNTQANDNEHASVSGHPIFLGVVVGSDGLSFEGRTVNVGSKINDAVQKMLGSPIFKNGLSLMTSAQPALKPFVGLAGSVVEAVAKSKDNYQVHNFNLGLDFSENITSAKLRHGSYVIIQTNQTDWNWSNIHWSPDALCLIDSRTGKSVEANYLVLGVSPFSEEV</sequence>
<dbReference type="Proteomes" id="UP000664349">
    <property type="component" value="Unassembled WGS sequence"/>
</dbReference>